<dbReference type="Gene3D" id="1.25.40.10">
    <property type="entry name" value="Tetratricopeptide repeat domain"/>
    <property type="match status" value="2"/>
</dbReference>
<evidence type="ECO:0000256" key="1">
    <source>
        <dbReference type="ARBA" id="ARBA00006192"/>
    </source>
</evidence>
<comment type="caution">
    <text evidence="6">The sequence shown here is derived from an EMBL/GenBank/DDBJ whole genome shotgun (WGS) entry which is preliminary data.</text>
</comment>
<keyword evidence="7" id="KW-1185">Reference proteome</keyword>
<gene>
    <name evidence="6" type="ORF">CPELLU_LOCUS16891</name>
</gene>
<dbReference type="PROSITE" id="PS51375">
    <property type="entry name" value="PPR"/>
    <property type="match status" value="2"/>
</dbReference>
<dbReference type="EMBL" id="CAJVQA010026494">
    <property type="protein sequence ID" value="CAG8789260.1"/>
    <property type="molecule type" value="Genomic_DNA"/>
</dbReference>
<name>A0A9N9JRX0_9GLOM</name>
<evidence type="ECO:0000256" key="3">
    <source>
        <dbReference type="ARBA" id="ARBA00044493"/>
    </source>
</evidence>
<organism evidence="6 7">
    <name type="scientific">Cetraspora pellucida</name>
    <dbReference type="NCBI Taxonomy" id="1433469"/>
    <lineage>
        <taxon>Eukaryota</taxon>
        <taxon>Fungi</taxon>
        <taxon>Fungi incertae sedis</taxon>
        <taxon>Mucoromycota</taxon>
        <taxon>Glomeromycotina</taxon>
        <taxon>Glomeromycetes</taxon>
        <taxon>Diversisporales</taxon>
        <taxon>Gigasporaceae</taxon>
        <taxon>Cetraspora</taxon>
    </lineage>
</organism>
<comment type="subunit">
    <text evidence="4">Binds to mitochondrial small subunit 15S rRNA.</text>
</comment>
<dbReference type="OrthoDB" id="2398395at2759"/>
<protein>
    <submittedName>
        <fullName evidence="6">13256_t:CDS:1</fullName>
    </submittedName>
</protein>
<reference evidence="6" key="1">
    <citation type="submission" date="2021-06" db="EMBL/GenBank/DDBJ databases">
        <authorList>
            <person name="Kallberg Y."/>
            <person name="Tangrot J."/>
            <person name="Rosling A."/>
        </authorList>
    </citation>
    <scope>NUCLEOTIDE SEQUENCE</scope>
    <source>
        <strain evidence="6">FL966</strain>
    </source>
</reference>
<dbReference type="InterPro" id="IPR002885">
    <property type="entry name" value="PPR_rpt"/>
</dbReference>
<dbReference type="PANTHER" id="PTHR47447">
    <property type="entry name" value="OS03G0856100 PROTEIN"/>
    <property type="match status" value="1"/>
</dbReference>
<evidence type="ECO:0000256" key="4">
    <source>
        <dbReference type="ARBA" id="ARBA00044511"/>
    </source>
</evidence>
<accession>A0A9N9JRX0</accession>
<keyword evidence="2" id="KW-0677">Repeat</keyword>
<dbReference type="InterPro" id="IPR011990">
    <property type="entry name" value="TPR-like_helical_dom_sf"/>
</dbReference>
<dbReference type="Pfam" id="PF13812">
    <property type="entry name" value="PPR_3"/>
    <property type="match status" value="1"/>
</dbReference>
<feature type="non-terminal residue" evidence="6">
    <location>
        <position position="1"/>
    </location>
</feature>
<dbReference type="AlphaFoldDB" id="A0A9N9JRX0"/>
<evidence type="ECO:0000313" key="6">
    <source>
        <dbReference type="EMBL" id="CAG8789260.1"/>
    </source>
</evidence>
<dbReference type="NCBIfam" id="TIGR00756">
    <property type="entry name" value="PPR"/>
    <property type="match status" value="2"/>
</dbReference>
<evidence type="ECO:0000256" key="2">
    <source>
        <dbReference type="ARBA" id="ARBA00022737"/>
    </source>
</evidence>
<dbReference type="Pfam" id="PF13041">
    <property type="entry name" value="PPR_2"/>
    <property type="match status" value="1"/>
</dbReference>
<sequence>KGIEHDNYLFAALIYLRGILDDSEGARKTYDKMKEAGIIPNTVSFNQLIYSHARDRKVSASQIEALYLEMLAEKLEPNHYTFELLIDAISKRHAFANICEAFNEMSKRNIPITDVAYNSPIPIKAFKDLLARGLTPNVHVYSALITALVKSGNMDKAIEMFDHMINHGVSPNHVTFTSLIQGFAIKRNYEKGKEMYEMMKKSNIIPDRFTFYHLEKLYKQTRHIEEIKKLHEDIKRYGINPQSRERILIKGKGSYYWRSRILIRRRIERQKANINPEEQYAIKKRQRKIWKRRNLIREAALQRLYSKLQTHESLEPYQTWKKRYIQENYEDLQRYKKSGTFPF</sequence>
<evidence type="ECO:0000313" key="7">
    <source>
        <dbReference type="Proteomes" id="UP000789759"/>
    </source>
</evidence>
<feature type="repeat" description="PPR" evidence="5">
    <location>
        <begin position="137"/>
        <end position="171"/>
    </location>
</feature>
<dbReference type="SUPFAM" id="SSF81901">
    <property type="entry name" value="HCP-like"/>
    <property type="match status" value="1"/>
</dbReference>
<dbReference type="PANTHER" id="PTHR47447:SF17">
    <property type="entry name" value="OS12G0638900 PROTEIN"/>
    <property type="match status" value="1"/>
</dbReference>
<comment type="similarity">
    <text evidence="1">Belongs to the CCM1 family.</text>
</comment>
<proteinExistence type="inferred from homology"/>
<dbReference type="Proteomes" id="UP000789759">
    <property type="component" value="Unassembled WGS sequence"/>
</dbReference>
<feature type="repeat" description="PPR" evidence="5">
    <location>
        <begin position="172"/>
        <end position="206"/>
    </location>
</feature>
<comment type="function">
    <text evidence="3">Regulates mitochondrial small subunit maturation by controlling 15S rRNA 5'-end processing. Localizes to the 5' precursor of the 15S rRNA in a position that is subsequently occupied by mS47 in the mature yeast mtSSU. Uses structure and sequence-specific RNA recognition, binding to a single-stranded region of the precursor and specifically recognizing bases -6 to -1. The exchange of Ccm1 for mS47 is coupled to the irreversible removal of precursor rRNA that is accompanied by conformational changes of the mitoribosomal proteins uS5m and mS26. These conformational changes signal completion of 5'-end rRNA processing through protection of the mature 5'-end of the 15S rRNA and stabilization of mS47. The removal of the 5' precursor together with the dissociation of Ccm1 may be catalyzed by the 5'-3' exoribonuclease Pet127. Involved in the specific removal of group I introns in mitochondrial encoded transcripts.</text>
</comment>
<evidence type="ECO:0000256" key="5">
    <source>
        <dbReference type="PROSITE-ProRule" id="PRU00708"/>
    </source>
</evidence>